<dbReference type="Gene3D" id="3.30.450.20">
    <property type="entry name" value="PAS domain"/>
    <property type="match status" value="2"/>
</dbReference>
<dbReference type="SUPFAM" id="SSF55785">
    <property type="entry name" value="PYP-like sensor domain (PAS domain)"/>
    <property type="match status" value="1"/>
</dbReference>
<evidence type="ECO:0000259" key="6">
    <source>
        <dbReference type="PROSITE" id="PS50113"/>
    </source>
</evidence>
<evidence type="ECO:0000259" key="5">
    <source>
        <dbReference type="PROSITE" id="PS50111"/>
    </source>
</evidence>
<gene>
    <name evidence="7" type="ORF">IFDJLNFL_3158</name>
</gene>
<dbReference type="InterPro" id="IPR013655">
    <property type="entry name" value="PAS_fold_3"/>
</dbReference>
<evidence type="ECO:0000313" key="8">
    <source>
        <dbReference type="Proteomes" id="UP001055303"/>
    </source>
</evidence>
<dbReference type="InterPro" id="IPR000700">
    <property type="entry name" value="PAS-assoc_C"/>
</dbReference>
<reference evidence="7" key="2">
    <citation type="submission" date="2021-08" db="EMBL/GenBank/DDBJ databases">
        <authorList>
            <person name="Tani A."/>
            <person name="Ola A."/>
            <person name="Ogura Y."/>
            <person name="Katsura K."/>
            <person name="Hayashi T."/>
        </authorList>
    </citation>
    <scope>NUCLEOTIDE SEQUENCE</scope>
    <source>
        <strain evidence="7">DSM 22415</strain>
    </source>
</reference>
<dbReference type="PROSITE" id="PS50111">
    <property type="entry name" value="CHEMOTAXIS_TRANSDUC_2"/>
    <property type="match status" value="1"/>
</dbReference>
<dbReference type="Pfam" id="PF13188">
    <property type="entry name" value="PAS_8"/>
    <property type="match status" value="1"/>
</dbReference>
<dbReference type="SMART" id="SM00283">
    <property type="entry name" value="MA"/>
    <property type="match status" value="1"/>
</dbReference>
<evidence type="ECO:0000256" key="1">
    <source>
        <dbReference type="ARBA" id="ARBA00023224"/>
    </source>
</evidence>
<dbReference type="EMBL" id="BPQI01000092">
    <property type="protein sequence ID" value="GJD57257.1"/>
    <property type="molecule type" value="Genomic_DNA"/>
</dbReference>
<dbReference type="SUPFAM" id="SSF58104">
    <property type="entry name" value="Methyl-accepting chemotaxis protein (MCP) signaling domain"/>
    <property type="match status" value="1"/>
</dbReference>
<dbReference type="InterPro" id="IPR035965">
    <property type="entry name" value="PAS-like_dom_sf"/>
</dbReference>
<comment type="caution">
    <text evidence="7">The sequence shown here is derived from an EMBL/GenBank/DDBJ whole genome shotgun (WGS) entry which is preliminary data.</text>
</comment>
<evidence type="ECO:0000256" key="2">
    <source>
        <dbReference type="ARBA" id="ARBA00029447"/>
    </source>
</evidence>
<dbReference type="NCBIfam" id="TIGR00229">
    <property type="entry name" value="sensory_box"/>
    <property type="match status" value="1"/>
</dbReference>
<protein>
    <recommendedName>
        <fullName evidence="9">Biofilm dispersion protein BdlA</fullName>
    </recommendedName>
</protein>
<dbReference type="InterPro" id="IPR000014">
    <property type="entry name" value="PAS"/>
</dbReference>
<feature type="domain" description="PAC" evidence="6">
    <location>
        <begin position="92"/>
        <end position="144"/>
    </location>
</feature>
<proteinExistence type="inferred from homology"/>
<dbReference type="Pfam" id="PF08447">
    <property type="entry name" value="PAS_3"/>
    <property type="match status" value="1"/>
</dbReference>
<keyword evidence="8" id="KW-1185">Reference proteome</keyword>
<dbReference type="PRINTS" id="PR00260">
    <property type="entry name" value="CHEMTRNSDUCR"/>
</dbReference>
<evidence type="ECO:0000256" key="3">
    <source>
        <dbReference type="PROSITE-ProRule" id="PRU00284"/>
    </source>
</evidence>
<keyword evidence="1 3" id="KW-0807">Transducer</keyword>
<dbReference type="PANTHER" id="PTHR32089:SF112">
    <property type="entry name" value="LYSOZYME-LIKE PROTEIN-RELATED"/>
    <property type="match status" value="1"/>
</dbReference>
<accession>A0ABQ4RIN9</accession>
<name>A0ABQ4RIN9_9HYPH</name>
<evidence type="ECO:0008006" key="9">
    <source>
        <dbReference type="Google" id="ProtNLM"/>
    </source>
</evidence>
<dbReference type="InterPro" id="IPR004090">
    <property type="entry name" value="Chemotax_Me-accpt_rcpt"/>
</dbReference>
<feature type="domain" description="Methyl-accepting transducer" evidence="5">
    <location>
        <begin position="257"/>
        <end position="479"/>
    </location>
</feature>
<dbReference type="PANTHER" id="PTHR32089">
    <property type="entry name" value="METHYL-ACCEPTING CHEMOTAXIS PROTEIN MCPB"/>
    <property type="match status" value="1"/>
</dbReference>
<dbReference type="Proteomes" id="UP001055303">
    <property type="component" value="Unassembled WGS sequence"/>
</dbReference>
<comment type="similarity">
    <text evidence="2">Belongs to the methyl-accepting chemotaxis (MCP) protein family.</text>
</comment>
<dbReference type="Gene3D" id="1.10.287.950">
    <property type="entry name" value="Methyl-accepting chemotaxis protein"/>
    <property type="match status" value="1"/>
</dbReference>
<sequence>MYLIPHGGIGMFRKATTNDDQFRLAALDRALATIEFALDGTILNANRNFLDLVGYDLAEVRGKHHRIFVKAGYAASAAYTTFWETLRRGEPVAGEFARFGKSGNRVWLEATYCPVLNGAGEPASVMKFAADITAKKNETSRLMTMIDGMPVAVMTADPADNFRINYLNKTSQETLGSIERYLPIKASELLGASIDVFHKNPQHQRTMLADGSRLPHRTKIRLGPETLELQVSAINGPDGRYVGPMLTWSVVTAQVNMASEVSQVVDAVSTAVREMQGSAEGLARSAEDARRRASSVASGSEQMAGSIQEISGQVGRVTERTQQIATQAATTDATVRDLAENARKVDAVVAMIKSIADQTNLLALNATIEAARAGAAGRGFAVVASEVKVLAAQTAKATDEITQQVAAIQTATGAAVGAIGTISAAVAELSSLTLAMASAVEEQAAATQEMSGHIGGVSVSASATGQLAEAVSAVADKLSAHSTSLSGSVERFLKAG</sequence>
<dbReference type="PROSITE" id="PS50113">
    <property type="entry name" value="PAC"/>
    <property type="match status" value="1"/>
</dbReference>
<reference evidence="7" key="1">
    <citation type="journal article" date="2021" name="Front. Microbiol.">
        <title>Comprehensive Comparative Genomics and Phenotyping of Methylobacterium Species.</title>
        <authorList>
            <person name="Alessa O."/>
            <person name="Ogura Y."/>
            <person name="Fujitani Y."/>
            <person name="Takami H."/>
            <person name="Hayashi T."/>
            <person name="Sahin N."/>
            <person name="Tani A."/>
        </authorList>
    </citation>
    <scope>NUCLEOTIDE SEQUENCE</scope>
    <source>
        <strain evidence="7">DSM 22415</strain>
    </source>
</reference>
<evidence type="ECO:0000256" key="4">
    <source>
        <dbReference type="SAM" id="MobiDB-lite"/>
    </source>
</evidence>
<dbReference type="CDD" id="cd00130">
    <property type="entry name" value="PAS"/>
    <property type="match status" value="1"/>
</dbReference>
<organism evidence="7 8">
    <name type="scientific">Methylobacterium dankookense</name>
    <dbReference type="NCBI Taxonomy" id="560405"/>
    <lineage>
        <taxon>Bacteria</taxon>
        <taxon>Pseudomonadati</taxon>
        <taxon>Pseudomonadota</taxon>
        <taxon>Alphaproteobacteria</taxon>
        <taxon>Hyphomicrobiales</taxon>
        <taxon>Methylobacteriaceae</taxon>
        <taxon>Methylobacterium</taxon>
    </lineage>
</organism>
<dbReference type="InterPro" id="IPR004089">
    <property type="entry name" value="MCPsignal_dom"/>
</dbReference>
<evidence type="ECO:0000313" key="7">
    <source>
        <dbReference type="EMBL" id="GJD57257.1"/>
    </source>
</evidence>
<feature type="region of interest" description="Disordered" evidence="4">
    <location>
        <begin position="279"/>
        <end position="302"/>
    </location>
</feature>
<dbReference type="Pfam" id="PF00015">
    <property type="entry name" value="MCPsignal"/>
    <property type="match status" value="1"/>
</dbReference>